<proteinExistence type="predicted"/>
<dbReference type="KEGG" id="hro:HELRODRAFT_168193"/>
<gene>
    <name evidence="3" type="primary">20202252</name>
    <name evidence="2" type="ORF">HELRODRAFT_168193</name>
</gene>
<feature type="region of interest" description="Disordered" evidence="1">
    <location>
        <begin position="123"/>
        <end position="164"/>
    </location>
</feature>
<dbReference type="EMBL" id="KB095959">
    <property type="protein sequence ID" value="ESO09231.1"/>
    <property type="molecule type" value="Genomic_DNA"/>
</dbReference>
<dbReference type="HOGENOM" id="CLU_1344562_0_0_1"/>
<dbReference type="AlphaFoldDB" id="T1F0A2"/>
<organism evidence="3 4">
    <name type="scientific">Helobdella robusta</name>
    <name type="common">Californian leech</name>
    <dbReference type="NCBI Taxonomy" id="6412"/>
    <lineage>
        <taxon>Eukaryota</taxon>
        <taxon>Metazoa</taxon>
        <taxon>Spiralia</taxon>
        <taxon>Lophotrochozoa</taxon>
        <taxon>Annelida</taxon>
        <taxon>Clitellata</taxon>
        <taxon>Hirudinea</taxon>
        <taxon>Rhynchobdellida</taxon>
        <taxon>Glossiphoniidae</taxon>
        <taxon>Helobdella</taxon>
    </lineage>
</organism>
<dbReference type="EMBL" id="AMQM01002919">
    <property type="status" value="NOT_ANNOTATED_CDS"/>
    <property type="molecule type" value="Genomic_DNA"/>
</dbReference>
<dbReference type="EnsemblMetazoa" id="HelroT168193">
    <property type="protein sequence ID" value="HelroP168193"/>
    <property type="gene ID" value="HelroG168193"/>
</dbReference>
<reference evidence="3" key="3">
    <citation type="submission" date="2015-06" db="UniProtKB">
        <authorList>
            <consortium name="EnsemblMetazoa"/>
        </authorList>
    </citation>
    <scope>IDENTIFICATION</scope>
</reference>
<dbReference type="GeneID" id="20202252"/>
<feature type="compositionally biased region" description="Polar residues" evidence="1">
    <location>
        <begin position="132"/>
        <end position="146"/>
    </location>
</feature>
<dbReference type="Proteomes" id="UP000015101">
    <property type="component" value="Unassembled WGS sequence"/>
</dbReference>
<accession>T1F0A2</accession>
<sequence>MFLINGCCDVNGTCKCVIHIRFAFVPQLFYTPVPVSLKCNEFRRTREMVAEWRRGGGGNVDIEDDVANLYKIHKCMFLVQFLGKFENFLLSCINVARPSVTSLTQKLQISASRNPTFHQTHFHLSRDDKTDQPNFWPSQRDSSDQLNTPTLPPSLPHPPHPQHRRHNQSVLILFNLIVTSPCKSHHTPNMVIILAAPLRNSPTP</sequence>
<reference evidence="2 4" key="2">
    <citation type="journal article" date="2013" name="Nature">
        <title>Insights into bilaterian evolution from three spiralian genomes.</title>
        <authorList>
            <person name="Simakov O."/>
            <person name="Marletaz F."/>
            <person name="Cho S.J."/>
            <person name="Edsinger-Gonzales E."/>
            <person name="Havlak P."/>
            <person name="Hellsten U."/>
            <person name="Kuo D.H."/>
            <person name="Larsson T."/>
            <person name="Lv J."/>
            <person name="Arendt D."/>
            <person name="Savage R."/>
            <person name="Osoegawa K."/>
            <person name="de Jong P."/>
            <person name="Grimwood J."/>
            <person name="Chapman J.A."/>
            <person name="Shapiro H."/>
            <person name="Aerts A."/>
            <person name="Otillar R.P."/>
            <person name="Terry A.Y."/>
            <person name="Boore J.L."/>
            <person name="Grigoriev I.V."/>
            <person name="Lindberg D.R."/>
            <person name="Seaver E.C."/>
            <person name="Weisblat D.A."/>
            <person name="Putnam N.H."/>
            <person name="Rokhsar D.S."/>
        </authorList>
    </citation>
    <scope>NUCLEOTIDE SEQUENCE</scope>
</reference>
<evidence type="ECO:0000313" key="4">
    <source>
        <dbReference type="Proteomes" id="UP000015101"/>
    </source>
</evidence>
<feature type="compositionally biased region" description="Pro residues" evidence="1">
    <location>
        <begin position="150"/>
        <end position="159"/>
    </location>
</feature>
<protein>
    <submittedName>
        <fullName evidence="2 3">Uncharacterized protein</fullName>
    </submittedName>
</protein>
<evidence type="ECO:0000256" key="1">
    <source>
        <dbReference type="SAM" id="MobiDB-lite"/>
    </source>
</evidence>
<dbReference type="InParanoid" id="T1F0A2"/>
<dbReference type="CTD" id="20202252"/>
<reference evidence="4" key="1">
    <citation type="submission" date="2012-12" db="EMBL/GenBank/DDBJ databases">
        <authorList>
            <person name="Hellsten U."/>
            <person name="Grimwood J."/>
            <person name="Chapman J.A."/>
            <person name="Shapiro H."/>
            <person name="Aerts A."/>
            <person name="Otillar R.P."/>
            <person name="Terry A.Y."/>
            <person name="Boore J.L."/>
            <person name="Simakov O."/>
            <person name="Marletaz F."/>
            <person name="Cho S.-J."/>
            <person name="Edsinger-Gonzales E."/>
            <person name="Havlak P."/>
            <person name="Kuo D.-H."/>
            <person name="Larsson T."/>
            <person name="Lv J."/>
            <person name="Arendt D."/>
            <person name="Savage R."/>
            <person name="Osoegawa K."/>
            <person name="de Jong P."/>
            <person name="Lindberg D.R."/>
            <person name="Seaver E.C."/>
            <person name="Weisblat D.A."/>
            <person name="Putnam N.H."/>
            <person name="Grigoriev I.V."/>
            <person name="Rokhsar D.S."/>
        </authorList>
    </citation>
    <scope>NUCLEOTIDE SEQUENCE</scope>
</reference>
<dbReference type="RefSeq" id="XP_009012324.1">
    <property type="nucleotide sequence ID" value="XM_009014076.1"/>
</dbReference>
<name>T1F0A2_HELRO</name>
<evidence type="ECO:0000313" key="3">
    <source>
        <dbReference type="EnsemblMetazoa" id="HelroP168193"/>
    </source>
</evidence>
<keyword evidence="4" id="KW-1185">Reference proteome</keyword>
<evidence type="ECO:0000313" key="2">
    <source>
        <dbReference type="EMBL" id="ESO09231.1"/>
    </source>
</evidence>